<evidence type="ECO:0000313" key="1">
    <source>
        <dbReference type="EMBL" id="CAJ0786279.1"/>
    </source>
</evidence>
<accession>A0ABN9IPR5</accession>
<gene>
    <name evidence="1" type="ORF">LMG7141_01765</name>
</gene>
<protein>
    <submittedName>
        <fullName evidence="1">Uncharacterized protein</fullName>
    </submittedName>
</protein>
<dbReference type="EMBL" id="CATYWO010000002">
    <property type="protein sequence ID" value="CAJ0786279.1"/>
    <property type="molecule type" value="Genomic_DNA"/>
</dbReference>
<proteinExistence type="predicted"/>
<name>A0ABN9IPR5_9RALS</name>
<organism evidence="1 2">
    <name type="scientific">Ralstonia condita</name>
    <dbReference type="NCBI Taxonomy" id="3058600"/>
    <lineage>
        <taxon>Bacteria</taxon>
        <taxon>Pseudomonadati</taxon>
        <taxon>Pseudomonadota</taxon>
        <taxon>Betaproteobacteria</taxon>
        <taxon>Burkholderiales</taxon>
        <taxon>Burkholderiaceae</taxon>
        <taxon>Ralstonia</taxon>
    </lineage>
</organism>
<reference evidence="1 2" key="1">
    <citation type="submission" date="2023-07" db="EMBL/GenBank/DDBJ databases">
        <authorList>
            <person name="Peeters C."/>
        </authorList>
    </citation>
    <scope>NUCLEOTIDE SEQUENCE [LARGE SCALE GENOMIC DNA]</scope>
    <source>
        <strain evidence="1 2">LMG 7141</strain>
    </source>
</reference>
<evidence type="ECO:0000313" key="2">
    <source>
        <dbReference type="Proteomes" id="UP001189616"/>
    </source>
</evidence>
<dbReference type="Proteomes" id="UP001189616">
    <property type="component" value="Unassembled WGS sequence"/>
</dbReference>
<sequence length="170" mass="19048">MIPKRNVLAVDSVALVPATIAFARAVRHKPRYHAGYVPYVSAKPAAARLAERTTMDFDPDLEGLPLFAKPAFGWEDLASATPAEGSPAKVPRLRRWRGPITHWERGYRSHYYRDKRGKKLGEIHLSPRGQVPLVYRWLAGTLSGVEGSLSHARMRVEEAIGFGMRQMALF</sequence>
<keyword evidence="2" id="KW-1185">Reference proteome</keyword>
<comment type="caution">
    <text evidence="1">The sequence shown here is derived from an EMBL/GenBank/DDBJ whole genome shotgun (WGS) entry which is preliminary data.</text>
</comment>